<dbReference type="CDD" id="cd07377">
    <property type="entry name" value="WHTH_GntR"/>
    <property type="match status" value="1"/>
</dbReference>
<evidence type="ECO:0000313" key="5">
    <source>
        <dbReference type="EMBL" id="TCT09435.1"/>
    </source>
</evidence>
<dbReference type="Proteomes" id="UP000295525">
    <property type="component" value="Unassembled WGS sequence"/>
</dbReference>
<keyword evidence="2" id="KW-0238">DNA-binding</keyword>
<comment type="caution">
    <text evidence="5">The sequence shown here is derived from an EMBL/GenBank/DDBJ whole genome shotgun (WGS) entry which is preliminary data.</text>
</comment>
<evidence type="ECO:0000313" key="6">
    <source>
        <dbReference type="Proteomes" id="UP000295525"/>
    </source>
</evidence>
<dbReference type="SMART" id="SM00895">
    <property type="entry name" value="FCD"/>
    <property type="match status" value="1"/>
</dbReference>
<evidence type="ECO:0000259" key="4">
    <source>
        <dbReference type="PROSITE" id="PS50949"/>
    </source>
</evidence>
<dbReference type="InterPro" id="IPR000524">
    <property type="entry name" value="Tscrpt_reg_HTH_GntR"/>
</dbReference>
<dbReference type="Pfam" id="PF07729">
    <property type="entry name" value="FCD"/>
    <property type="match status" value="1"/>
</dbReference>
<protein>
    <submittedName>
        <fullName evidence="5">GntR family transcriptional regulator of vanillate catabolism</fullName>
    </submittedName>
</protein>
<accession>A0A4R3MD52</accession>
<dbReference type="Pfam" id="PF00392">
    <property type="entry name" value="GntR"/>
    <property type="match status" value="1"/>
</dbReference>
<sequence length="253" mass="28160">MAAQTDRVVSELRAMMVSGELQPGERIIELQFAARLNVSRTPLRLALAELEKEGLLERLASRGFRVRAFSVDDIADAVDVRGVLEGMAARLIAERGASDTWMLQMRAVVDEGRNLLEQAIKNPQATVNALAWGKINGRFHQLLVDETHNRALIAALQNNNKTPLAGPAALMLPMVPSPLETSFVLRAQSDHEDLLRAIICREASRAENIMREHAYRSRENKRQLINELRHAHHSDASATESPRLGFNLTTASY</sequence>
<dbReference type="PROSITE" id="PS50949">
    <property type="entry name" value="HTH_GNTR"/>
    <property type="match status" value="1"/>
</dbReference>
<dbReference type="SUPFAM" id="SSF46785">
    <property type="entry name" value="Winged helix' DNA-binding domain"/>
    <property type="match status" value="1"/>
</dbReference>
<keyword evidence="3" id="KW-0804">Transcription</keyword>
<evidence type="ECO:0000256" key="1">
    <source>
        <dbReference type="ARBA" id="ARBA00023015"/>
    </source>
</evidence>
<dbReference type="EMBL" id="SMAJ01000003">
    <property type="protein sequence ID" value="TCT09435.1"/>
    <property type="molecule type" value="Genomic_DNA"/>
</dbReference>
<dbReference type="GO" id="GO:0003700">
    <property type="term" value="F:DNA-binding transcription factor activity"/>
    <property type="evidence" value="ECO:0007669"/>
    <property type="project" value="InterPro"/>
</dbReference>
<dbReference type="InterPro" id="IPR011711">
    <property type="entry name" value="GntR_C"/>
</dbReference>
<evidence type="ECO:0000256" key="2">
    <source>
        <dbReference type="ARBA" id="ARBA00023125"/>
    </source>
</evidence>
<reference evidence="5 6" key="1">
    <citation type="submission" date="2019-03" db="EMBL/GenBank/DDBJ databases">
        <title>Genomic Encyclopedia of Type Strains, Phase IV (KMG-IV): sequencing the most valuable type-strain genomes for metagenomic binning, comparative biology and taxonomic classification.</title>
        <authorList>
            <person name="Goeker M."/>
        </authorList>
    </citation>
    <scope>NUCLEOTIDE SEQUENCE [LARGE SCALE GENOMIC DNA]</scope>
    <source>
        <strain evidence="5 6">DSM 24591</strain>
    </source>
</reference>
<gene>
    <name evidence="5" type="ORF">EDC26_10353</name>
</gene>
<name>A0A4R3MD52_9BURK</name>
<dbReference type="Gene3D" id="1.20.120.530">
    <property type="entry name" value="GntR ligand-binding domain-like"/>
    <property type="match status" value="1"/>
</dbReference>
<dbReference type="RefSeq" id="WP_132580162.1">
    <property type="nucleotide sequence ID" value="NZ_SMAJ01000003.1"/>
</dbReference>
<feature type="domain" description="HTH gntR-type" evidence="4">
    <location>
        <begin position="2"/>
        <end position="69"/>
    </location>
</feature>
<organism evidence="5 6">
    <name type="scientific">Paralcaligenes ureilyticus</name>
    <dbReference type="NCBI Taxonomy" id="627131"/>
    <lineage>
        <taxon>Bacteria</taxon>
        <taxon>Pseudomonadati</taxon>
        <taxon>Pseudomonadota</taxon>
        <taxon>Betaproteobacteria</taxon>
        <taxon>Burkholderiales</taxon>
        <taxon>Alcaligenaceae</taxon>
        <taxon>Paralcaligenes</taxon>
    </lineage>
</organism>
<dbReference type="AlphaFoldDB" id="A0A4R3MD52"/>
<dbReference type="PANTHER" id="PTHR43537">
    <property type="entry name" value="TRANSCRIPTIONAL REGULATOR, GNTR FAMILY"/>
    <property type="match status" value="1"/>
</dbReference>
<dbReference type="SMART" id="SM00345">
    <property type="entry name" value="HTH_GNTR"/>
    <property type="match status" value="1"/>
</dbReference>
<dbReference type="OrthoDB" id="8066003at2"/>
<dbReference type="GO" id="GO:0003677">
    <property type="term" value="F:DNA binding"/>
    <property type="evidence" value="ECO:0007669"/>
    <property type="project" value="UniProtKB-KW"/>
</dbReference>
<dbReference type="InterPro" id="IPR036390">
    <property type="entry name" value="WH_DNA-bd_sf"/>
</dbReference>
<dbReference type="InterPro" id="IPR036388">
    <property type="entry name" value="WH-like_DNA-bd_sf"/>
</dbReference>
<dbReference type="PANTHER" id="PTHR43537:SF51">
    <property type="entry name" value="HTH-TYPE TRANSCRIPTIONAL REGULATOR LGOR-RELATED"/>
    <property type="match status" value="1"/>
</dbReference>
<dbReference type="InterPro" id="IPR008920">
    <property type="entry name" value="TF_FadR/GntR_C"/>
</dbReference>
<evidence type="ECO:0000256" key="3">
    <source>
        <dbReference type="ARBA" id="ARBA00023163"/>
    </source>
</evidence>
<dbReference type="SUPFAM" id="SSF48008">
    <property type="entry name" value="GntR ligand-binding domain-like"/>
    <property type="match status" value="1"/>
</dbReference>
<proteinExistence type="predicted"/>
<dbReference type="Gene3D" id="1.10.10.10">
    <property type="entry name" value="Winged helix-like DNA-binding domain superfamily/Winged helix DNA-binding domain"/>
    <property type="match status" value="1"/>
</dbReference>
<keyword evidence="1" id="KW-0805">Transcription regulation</keyword>
<keyword evidence="6" id="KW-1185">Reference proteome</keyword>